<dbReference type="RefSeq" id="WP_153116034.1">
    <property type="nucleotide sequence ID" value="NZ_JACIGE010000005.1"/>
</dbReference>
<evidence type="ECO:0000313" key="2">
    <source>
        <dbReference type="Proteomes" id="UP000587070"/>
    </source>
</evidence>
<keyword evidence="2" id="KW-1185">Reference proteome</keyword>
<dbReference type="InterPro" id="IPR009279">
    <property type="entry name" value="Portal_Mu"/>
</dbReference>
<name>A0A840GGC6_RHOTE</name>
<dbReference type="Pfam" id="PF06074">
    <property type="entry name" value="Portal_Mu"/>
    <property type="match status" value="1"/>
</dbReference>
<dbReference type="EMBL" id="JACIGE010000005">
    <property type="protein sequence ID" value="MBB4247259.1"/>
    <property type="molecule type" value="Genomic_DNA"/>
</dbReference>
<evidence type="ECO:0000313" key="1">
    <source>
        <dbReference type="EMBL" id="MBB4247259.1"/>
    </source>
</evidence>
<dbReference type="AlphaFoldDB" id="A0A840GGC6"/>
<sequence>MAQIVDINGKPITSEALAEPQTARTGQIYRVFEEHPARGLTPASLNRILAGAEQGDLIAQHDLFRDMEDRDGHILTEMFKRKAALQGLDWEIVPPPDATAQEKADAEWLKEIIGSLELEDIILDAMDAVGHGFSCQEITWSLVGRERLPTGFEHRPQSWFQLDQATRSQIRLRDNTADGAELWPLGWVVHVHKAKSGYVARGGIHRTLAWPYLFKNYAVRDLAEFLEIYGLPLRLGTYPIGASPKEKATLLNAVMSIGHAAAGIVPEGMAIDFKEAAKGQSDPFEAMIGWCENTQSKIILGQTLSADAKPTGLGSGVSNLHGEVRHDILAADARQVARTITRQILWPVLSVNRPGADPARCHRFRFDLGETEDLAAYAEALPKLASAGMQIGIDFAHEKLRIPKAKKGEAILGALKAPAPDGTVTPPAGPAALKREAGSISQPDAIDGLVGEALDSWEPDLTALLAPVQAALDKAVKDGETVADFQRRLADLLPKMDAAALANHLSMAAFQARLAGVAGIDADGRRDDPAQGA</sequence>
<gene>
    <name evidence="1" type="ORF">GGD90_001630</name>
</gene>
<organism evidence="1 2">
    <name type="scientific">Rhodocyclus tenuis</name>
    <name type="common">Rhodospirillum tenue</name>
    <dbReference type="NCBI Taxonomy" id="1066"/>
    <lineage>
        <taxon>Bacteria</taxon>
        <taxon>Pseudomonadati</taxon>
        <taxon>Pseudomonadota</taxon>
        <taxon>Betaproteobacteria</taxon>
        <taxon>Rhodocyclales</taxon>
        <taxon>Rhodocyclaceae</taxon>
        <taxon>Rhodocyclus</taxon>
    </lineage>
</organism>
<reference evidence="1 2" key="1">
    <citation type="submission" date="2020-08" db="EMBL/GenBank/DDBJ databases">
        <title>Genome sequencing of Purple Non-Sulfur Bacteria from various extreme environments.</title>
        <authorList>
            <person name="Mayer M."/>
        </authorList>
    </citation>
    <scope>NUCLEOTIDE SEQUENCE [LARGE SCALE GENOMIC DNA]</scope>
    <source>
        <strain evidence="1 2">2761</strain>
    </source>
</reference>
<protein>
    <submittedName>
        <fullName evidence="1">Phage gp29-like protein</fullName>
    </submittedName>
</protein>
<dbReference type="Proteomes" id="UP000587070">
    <property type="component" value="Unassembled WGS sequence"/>
</dbReference>
<dbReference type="OrthoDB" id="9802690at2"/>
<accession>A0A840GGC6</accession>
<proteinExistence type="predicted"/>
<comment type="caution">
    <text evidence="1">The sequence shown here is derived from an EMBL/GenBank/DDBJ whole genome shotgun (WGS) entry which is preliminary data.</text>
</comment>